<evidence type="ECO:0000256" key="1">
    <source>
        <dbReference type="SAM" id="MobiDB-lite"/>
    </source>
</evidence>
<dbReference type="Proteomes" id="UP001550210">
    <property type="component" value="Unassembled WGS sequence"/>
</dbReference>
<accession>A0ABV2V9T0</accession>
<keyword evidence="2" id="KW-1133">Transmembrane helix</keyword>
<evidence type="ECO:0000313" key="3">
    <source>
        <dbReference type="EMBL" id="MET9850583.1"/>
    </source>
</evidence>
<keyword evidence="2" id="KW-0472">Membrane</keyword>
<feature type="transmembrane region" description="Helical" evidence="2">
    <location>
        <begin position="205"/>
        <end position="226"/>
    </location>
</feature>
<feature type="compositionally biased region" description="Gly residues" evidence="1">
    <location>
        <begin position="647"/>
        <end position="675"/>
    </location>
</feature>
<feature type="compositionally biased region" description="Basic and acidic residues" evidence="1">
    <location>
        <begin position="530"/>
        <end position="554"/>
    </location>
</feature>
<feature type="region of interest" description="Disordered" evidence="1">
    <location>
        <begin position="497"/>
        <end position="708"/>
    </location>
</feature>
<evidence type="ECO:0000256" key="2">
    <source>
        <dbReference type="SAM" id="Phobius"/>
    </source>
</evidence>
<proteinExistence type="predicted"/>
<dbReference type="EMBL" id="JBEXPZ010000077">
    <property type="protein sequence ID" value="MET9850583.1"/>
    <property type="molecule type" value="Genomic_DNA"/>
</dbReference>
<dbReference type="InterPro" id="IPR047724">
    <property type="entry name" value="Streptophobe"/>
</dbReference>
<gene>
    <name evidence="3" type="ORF">ABZZ21_39785</name>
</gene>
<feature type="transmembrane region" description="Helical" evidence="2">
    <location>
        <begin position="89"/>
        <end position="110"/>
    </location>
</feature>
<comment type="caution">
    <text evidence="3">The sequence shown here is derived from an EMBL/GenBank/DDBJ whole genome shotgun (WGS) entry which is preliminary data.</text>
</comment>
<feature type="compositionally biased region" description="Gly residues" evidence="1">
    <location>
        <begin position="561"/>
        <end position="591"/>
    </location>
</feature>
<protein>
    <submittedName>
        <fullName evidence="3">Streptophobe family protein</fullName>
    </submittedName>
</protein>
<feature type="transmembrane region" description="Helical" evidence="2">
    <location>
        <begin position="246"/>
        <end position="269"/>
    </location>
</feature>
<organism evidence="3 4">
    <name type="scientific">Streptomyces ossamyceticus</name>
    <dbReference type="NCBI Taxonomy" id="249581"/>
    <lineage>
        <taxon>Bacteria</taxon>
        <taxon>Bacillati</taxon>
        <taxon>Actinomycetota</taxon>
        <taxon>Actinomycetes</taxon>
        <taxon>Kitasatosporales</taxon>
        <taxon>Streptomycetaceae</taxon>
        <taxon>Streptomyces</taxon>
    </lineage>
</organism>
<keyword evidence="4" id="KW-1185">Reference proteome</keyword>
<sequence length="708" mass="68619">MSNRSAGQGGSVRWGDVVFSAIAAVSWSLIGMAGTAALGLHLLEADSAGELGPMTAALVALGAGGSVTPSGDVSVFGLEGARATTAIEITPLGVGLVGALLLAWFFLRSLRGAGVVVTAAELLARVGAVVVLFAALMGGLAYAGQAVITLDGGDLGLDELPGGGDLGGVEIPGLGDIGDIGGGLLPDRLGDLAGADAQVGFTVDAAPTVLGGVLWCLGVLLVALLASRRTPLPRGLDAVHRVVRPAVSAVVTVLLVAVAAGLAAAAYAAAGDPHPRRIAGAALLGAPNGVWLGVPLGLFVPWDGRATGALANLLPDPLDALLRVDANEPVTLGRLAELDSRVWLLGVAAALMMLYAGALTAVRTPFAGQVSPPTAGGADGAGARGGGALGFAGLCALRLGIVTAVALPVLVLLTEVSVDASLAVLGIDAFGAGVELHGRAATALVLGAVWGAGAGAAGALLACATGAAGRRAAPLALGAAGRAPAAGSFPALVSPSGPYTPGTPYRPPNPDTNPYLRVPEGLLRPGQGGGRRDEGGGRRDQGEGRGRDRGEGRGVEWGAPEGPGAGGSGRGAAGRGGENRGAGSGPGAAGRGGEDRRTGSGRGAPEEDRGTGSGGPGPEGRPPPDVYGAPTVARRFTPPPRRPGRRPGTGSGSGPGAGGGSGSGRGSASGRGSGAGRWPAPPPPPEDGPPPPPPPPPPPAPGAGPRGR</sequence>
<feature type="transmembrane region" description="Helical" evidence="2">
    <location>
        <begin position="17"/>
        <end position="39"/>
    </location>
</feature>
<keyword evidence="2" id="KW-0812">Transmembrane</keyword>
<evidence type="ECO:0000313" key="4">
    <source>
        <dbReference type="Proteomes" id="UP001550210"/>
    </source>
</evidence>
<dbReference type="RefSeq" id="WP_355403871.1">
    <property type="nucleotide sequence ID" value="NZ_JBEXPZ010000077.1"/>
</dbReference>
<feature type="transmembrane region" description="Helical" evidence="2">
    <location>
        <begin position="122"/>
        <end position="143"/>
    </location>
</feature>
<reference evidence="3 4" key="1">
    <citation type="submission" date="2024-06" db="EMBL/GenBank/DDBJ databases">
        <title>The Natural Products Discovery Center: Release of the First 8490 Sequenced Strains for Exploring Actinobacteria Biosynthetic Diversity.</title>
        <authorList>
            <person name="Kalkreuter E."/>
            <person name="Kautsar S.A."/>
            <person name="Yang D."/>
            <person name="Bader C.D."/>
            <person name="Teijaro C.N."/>
            <person name="Fluegel L."/>
            <person name="Davis C.M."/>
            <person name="Simpson J.R."/>
            <person name="Lauterbach L."/>
            <person name="Steele A.D."/>
            <person name="Gui C."/>
            <person name="Meng S."/>
            <person name="Li G."/>
            <person name="Viehrig K."/>
            <person name="Ye F."/>
            <person name="Su P."/>
            <person name="Kiefer A.F."/>
            <person name="Nichols A."/>
            <person name="Cepeda A.J."/>
            <person name="Yan W."/>
            <person name="Fan B."/>
            <person name="Jiang Y."/>
            <person name="Adhikari A."/>
            <person name="Zheng C.-J."/>
            <person name="Schuster L."/>
            <person name="Cowan T.M."/>
            <person name="Smanski M.J."/>
            <person name="Chevrette M.G."/>
            <person name="De Carvalho L.P.S."/>
            <person name="Shen B."/>
        </authorList>
    </citation>
    <scope>NUCLEOTIDE SEQUENCE [LARGE SCALE GENOMIC DNA]</scope>
    <source>
        <strain evidence="3 4">NPDC006434</strain>
    </source>
</reference>
<feature type="transmembrane region" description="Helical" evidence="2">
    <location>
        <begin position="342"/>
        <end position="362"/>
    </location>
</feature>
<feature type="compositionally biased region" description="Basic and acidic residues" evidence="1">
    <location>
        <begin position="592"/>
        <end position="610"/>
    </location>
</feature>
<feature type="transmembrane region" description="Helical" evidence="2">
    <location>
        <begin position="388"/>
        <end position="413"/>
    </location>
</feature>
<feature type="compositionally biased region" description="Pro residues" evidence="1">
    <location>
        <begin position="679"/>
        <end position="702"/>
    </location>
</feature>
<name>A0ABV2V9T0_9ACTN</name>
<feature type="transmembrane region" description="Helical" evidence="2">
    <location>
        <begin position="281"/>
        <end position="300"/>
    </location>
</feature>
<dbReference type="NCBIfam" id="NF038391">
    <property type="entry name" value="streptophobe"/>
    <property type="match status" value="1"/>
</dbReference>